<feature type="region of interest" description="Disordered" evidence="1">
    <location>
        <begin position="1"/>
        <end position="28"/>
    </location>
</feature>
<name>A0A0A9H371_ARUDO</name>
<evidence type="ECO:0000313" key="2">
    <source>
        <dbReference type="EMBL" id="JAE31202.1"/>
    </source>
</evidence>
<dbReference type="AlphaFoldDB" id="A0A0A9H371"/>
<reference evidence="2" key="2">
    <citation type="journal article" date="2015" name="Data Brief">
        <title>Shoot transcriptome of the giant reed, Arundo donax.</title>
        <authorList>
            <person name="Barrero R.A."/>
            <person name="Guerrero F.D."/>
            <person name="Moolhuijzen P."/>
            <person name="Goolsby J.A."/>
            <person name="Tidwell J."/>
            <person name="Bellgard S.E."/>
            <person name="Bellgard M.I."/>
        </authorList>
    </citation>
    <scope>NUCLEOTIDE SEQUENCE</scope>
    <source>
        <tissue evidence="2">Shoot tissue taken approximately 20 cm above the soil surface</tissue>
    </source>
</reference>
<protein>
    <submittedName>
        <fullName evidence="2">Uncharacterized protein</fullName>
    </submittedName>
</protein>
<proteinExistence type="predicted"/>
<reference evidence="2" key="1">
    <citation type="submission" date="2014-09" db="EMBL/GenBank/DDBJ databases">
        <authorList>
            <person name="Magalhaes I.L.F."/>
            <person name="Oliveira U."/>
            <person name="Santos F.R."/>
            <person name="Vidigal T.H.D.A."/>
            <person name="Brescovit A.D."/>
            <person name="Santos A.J."/>
        </authorList>
    </citation>
    <scope>NUCLEOTIDE SEQUENCE</scope>
    <source>
        <tissue evidence="2">Shoot tissue taken approximately 20 cm above the soil surface</tissue>
    </source>
</reference>
<dbReference type="EMBL" id="GBRH01166694">
    <property type="protein sequence ID" value="JAE31202.1"/>
    <property type="molecule type" value="Transcribed_RNA"/>
</dbReference>
<organism evidence="2">
    <name type="scientific">Arundo donax</name>
    <name type="common">Giant reed</name>
    <name type="synonym">Donax arundinaceus</name>
    <dbReference type="NCBI Taxonomy" id="35708"/>
    <lineage>
        <taxon>Eukaryota</taxon>
        <taxon>Viridiplantae</taxon>
        <taxon>Streptophyta</taxon>
        <taxon>Embryophyta</taxon>
        <taxon>Tracheophyta</taxon>
        <taxon>Spermatophyta</taxon>
        <taxon>Magnoliopsida</taxon>
        <taxon>Liliopsida</taxon>
        <taxon>Poales</taxon>
        <taxon>Poaceae</taxon>
        <taxon>PACMAD clade</taxon>
        <taxon>Arundinoideae</taxon>
        <taxon>Arundineae</taxon>
        <taxon>Arundo</taxon>
    </lineage>
</organism>
<accession>A0A0A9H371</accession>
<sequence length="46" mass="4923">MASTSTWHSRRQSSHEQPGEACSMLLPSSHGAAMPARSFLRVGAPI</sequence>
<evidence type="ECO:0000256" key="1">
    <source>
        <dbReference type="SAM" id="MobiDB-lite"/>
    </source>
</evidence>